<feature type="signal peptide" evidence="1">
    <location>
        <begin position="1"/>
        <end position="24"/>
    </location>
</feature>
<keyword evidence="4" id="KW-1185">Reference proteome</keyword>
<dbReference type="Proteomes" id="UP001651690">
    <property type="component" value="Unassembled WGS sequence"/>
</dbReference>
<sequence>MRSAAVVAATLMPILIAGCGHVVAGVPRPAAAAVELLPTEAELTDAVGNGLSTFDFQPFVGGLEIMPDGFRDDADATPFRCIGVTETMLRATYEGADVVEAARQSYFTLAEGADVTGADAAAVRFGSAAAAQDRFAAFTEQWRDCDGQAVVKHLRGASDTDVDAAIGDVVAEDGLLSAAVVTRQGSDAPQQHYLRAVAVREATIVEVSLAVAQVDPSGSDDRAERAAAVMLNKVGTEH</sequence>
<organism evidence="3 4">
    <name type="scientific">Mycolicibacterium arenosum</name>
    <dbReference type="NCBI Taxonomy" id="2952157"/>
    <lineage>
        <taxon>Bacteria</taxon>
        <taxon>Bacillati</taxon>
        <taxon>Actinomycetota</taxon>
        <taxon>Actinomycetes</taxon>
        <taxon>Mycobacteriales</taxon>
        <taxon>Mycobacteriaceae</taxon>
        <taxon>Mycolicibacterium</taxon>
    </lineage>
</organism>
<dbReference type="InterPro" id="IPR038232">
    <property type="entry name" value="PknH-like_Extracell_sf"/>
</dbReference>
<keyword evidence="1" id="KW-0732">Signal</keyword>
<dbReference type="Pfam" id="PF14032">
    <property type="entry name" value="PknH_C"/>
    <property type="match status" value="1"/>
</dbReference>
<gene>
    <name evidence="3" type="ORF">NM203_15190</name>
</gene>
<evidence type="ECO:0000259" key="2">
    <source>
        <dbReference type="Pfam" id="PF14032"/>
    </source>
</evidence>
<evidence type="ECO:0000313" key="4">
    <source>
        <dbReference type="Proteomes" id="UP001651690"/>
    </source>
</evidence>
<evidence type="ECO:0000313" key="3">
    <source>
        <dbReference type="EMBL" id="MCP9273532.1"/>
    </source>
</evidence>
<protein>
    <submittedName>
        <fullName evidence="3">Sensor domain-containing protein</fullName>
    </submittedName>
</protein>
<dbReference type="RefSeq" id="WP_255060821.1">
    <property type="nucleotide sequence ID" value="NZ_JANDBD010000005.1"/>
</dbReference>
<dbReference type="PROSITE" id="PS51257">
    <property type="entry name" value="PROKAR_LIPOPROTEIN"/>
    <property type="match status" value="1"/>
</dbReference>
<dbReference type="EMBL" id="JANDBD010000005">
    <property type="protein sequence ID" value="MCP9273532.1"/>
    <property type="molecule type" value="Genomic_DNA"/>
</dbReference>
<feature type="domain" description="PknH-like extracellular" evidence="2">
    <location>
        <begin position="29"/>
        <end position="232"/>
    </location>
</feature>
<evidence type="ECO:0000256" key="1">
    <source>
        <dbReference type="SAM" id="SignalP"/>
    </source>
</evidence>
<dbReference type="Gene3D" id="3.40.1000.70">
    <property type="entry name" value="PknH-like extracellular domain"/>
    <property type="match status" value="1"/>
</dbReference>
<accession>A0ABT1M3Z7</accession>
<feature type="chain" id="PRO_5046820721" evidence="1">
    <location>
        <begin position="25"/>
        <end position="238"/>
    </location>
</feature>
<comment type="caution">
    <text evidence="3">The sequence shown here is derived from an EMBL/GenBank/DDBJ whole genome shotgun (WGS) entry which is preliminary data.</text>
</comment>
<reference evidence="3 4" key="1">
    <citation type="submission" date="2022-06" db="EMBL/GenBank/DDBJ databases">
        <title>Mycolicibacterium sp. CAU 1645 isolated from seawater.</title>
        <authorList>
            <person name="Kim W."/>
        </authorList>
    </citation>
    <scope>NUCLEOTIDE SEQUENCE [LARGE SCALE GENOMIC DNA]</scope>
    <source>
        <strain evidence="3 4">CAU 1645</strain>
    </source>
</reference>
<dbReference type="InterPro" id="IPR026954">
    <property type="entry name" value="PknH-like_Extracell"/>
</dbReference>
<name>A0ABT1M3Z7_9MYCO</name>
<proteinExistence type="predicted"/>